<feature type="signal peptide" evidence="1">
    <location>
        <begin position="1"/>
        <end position="24"/>
    </location>
</feature>
<proteinExistence type="predicted"/>
<name>A0ABV7WRJ6_9GAMM</name>
<feature type="chain" id="PRO_5046045077" description="DUF4382 domain-containing protein" evidence="1">
    <location>
        <begin position="25"/>
        <end position="269"/>
    </location>
</feature>
<keyword evidence="1" id="KW-0732">Signal</keyword>
<sequence length="269" mass="29677">MNNFISKKLVTVTLFSLWFITGCASVPLSSTEPDKLTVNVSVVAEEDRQTIDIFLKRGFWGQPVRLDSADDALLTVNSGETKTLVAARKDGRYGLKLKQGSFAQRLDITGVGGVNVPPLPQVVLTDKETLENQVFFKSDQLILRLNESSADKRHLAFSVKCGRIISSTNIDISKSARTYSLSMADIMRRLNNSAEADLTGMLPIKMSLVESAIVNWPPPFVAQQLIAKDSTDFFIDTSGFKFTGSITIKPSSAVSLLLTNRKWPVTYCY</sequence>
<dbReference type="Proteomes" id="UP001595710">
    <property type="component" value="Unassembled WGS sequence"/>
</dbReference>
<protein>
    <recommendedName>
        <fullName evidence="4">DUF4382 domain-containing protein</fullName>
    </recommendedName>
</protein>
<organism evidence="2 3">
    <name type="scientific">Reinekea marina</name>
    <dbReference type="NCBI Taxonomy" id="1310421"/>
    <lineage>
        <taxon>Bacteria</taxon>
        <taxon>Pseudomonadati</taxon>
        <taxon>Pseudomonadota</taxon>
        <taxon>Gammaproteobacteria</taxon>
        <taxon>Oceanospirillales</taxon>
        <taxon>Saccharospirillaceae</taxon>
        <taxon>Reinekea</taxon>
    </lineage>
</organism>
<evidence type="ECO:0000313" key="2">
    <source>
        <dbReference type="EMBL" id="MFC3701841.1"/>
    </source>
</evidence>
<dbReference type="PROSITE" id="PS51257">
    <property type="entry name" value="PROKAR_LIPOPROTEIN"/>
    <property type="match status" value="1"/>
</dbReference>
<accession>A0ABV7WRJ6</accession>
<keyword evidence="3" id="KW-1185">Reference proteome</keyword>
<dbReference type="RefSeq" id="WP_290283150.1">
    <property type="nucleotide sequence ID" value="NZ_JAUFQI010000001.1"/>
</dbReference>
<evidence type="ECO:0000313" key="3">
    <source>
        <dbReference type="Proteomes" id="UP001595710"/>
    </source>
</evidence>
<evidence type="ECO:0000256" key="1">
    <source>
        <dbReference type="SAM" id="SignalP"/>
    </source>
</evidence>
<evidence type="ECO:0008006" key="4">
    <source>
        <dbReference type="Google" id="ProtNLM"/>
    </source>
</evidence>
<reference evidence="3" key="1">
    <citation type="journal article" date="2019" name="Int. J. Syst. Evol. Microbiol.">
        <title>The Global Catalogue of Microorganisms (GCM) 10K type strain sequencing project: providing services to taxonomists for standard genome sequencing and annotation.</title>
        <authorList>
            <consortium name="The Broad Institute Genomics Platform"/>
            <consortium name="The Broad Institute Genome Sequencing Center for Infectious Disease"/>
            <person name="Wu L."/>
            <person name="Ma J."/>
        </authorList>
    </citation>
    <scope>NUCLEOTIDE SEQUENCE [LARGE SCALE GENOMIC DNA]</scope>
    <source>
        <strain evidence="3">CECT 8288</strain>
    </source>
</reference>
<gene>
    <name evidence="2" type="ORF">ACFOND_09340</name>
</gene>
<comment type="caution">
    <text evidence="2">The sequence shown here is derived from an EMBL/GenBank/DDBJ whole genome shotgun (WGS) entry which is preliminary data.</text>
</comment>
<dbReference type="EMBL" id="JBHRYN010000011">
    <property type="protein sequence ID" value="MFC3701841.1"/>
    <property type="molecule type" value="Genomic_DNA"/>
</dbReference>